<keyword evidence="7" id="KW-0539">Nucleus</keyword>
<reference evidence="15 16" key="1">
    <citation type="submission" date="2024-10" db="EMBL/GenBank/DDBJ databases">
        <authorList>
            <person name="Kim D."/>
        </authorList>
    </citation>
    <scope>NUCLEOTIDE SEQUENCE [LARGE SCALE GENOMIC DNA]</scope>
    <source>
        <strain evidence="15">BH-2024</strain>
    </source>
</reference>
<feature type="domain" description="RRM" evidence="11">
    <location>
        <begin position="74"/>
        <end position="156"/>
    </location>
</feature>
<keyword evidence="2" id="KW-0479">Metal-binding</keyword>
<dbReference type="Pfam" id="PF00641">
    <property type="entry name" value="Zn_ribbon_RanBP"/>
    <property type="match status" value="1"/>
</dbReference>
<dbReference type="GO" id="GO:0005634">
    <property type="term" value="C:nucleus"/>
    <property type="evidence" value="ECO:0007669"/>
    <property type="project" value="UniProtKB-SubCell"/>
</dbReference>
<dbReference type="SUPFAM" id="SSF54928">
    <property type="entry name" value="RNA-binding domain, RBD"/>
    <property type="match status" value="1"/>
</dbReference>
<evidence type="ECO:0000259" key="13">
    <source>
        <dbReference type="PROSITE" id="PS50174"/>
    </source>
</evidence>
<dbReference type="SUPFAM" id="SSF90209">
    <property type="entry name" value="Ran binding protein zinc finger-like"/>
    <property type="match status" value="1"/>
</dbReference>
<feature type="domain" description="C2H2-type" evidence="12">
    <location>
        <begin position="663"/>
        <end position="693"/>
    </location>
</feature>
<evidence type="ECO:0000256" key="6">
    <source>
        <dbReference type="ARBA" id="ARBA00022884"/>
    </source>
</evidence>
<feature type="region of interest" description="Disordered" evidence="10">
    <location>
        <begin position="1"/>
        <end position="77"/>
    </location>
</feature>
<feature type="compositionally biased region" description="Basic and acidic residues" evidence="10">
    <location>
        <begin position="23"/>
        <end position="37"/>
    </location>
</feature>
<dbReference type="InterPro" id="IPR035979">
    <property type="entry name" value="RBD_domain_sf"/>
</dbReference>
<dbReference type="EMBL" id="JBICBT010000231">
    <property type="protein sequence ID" value="KAL3119792.1"/>
    <property type="molecule type" value="Genomic_DNA"/>
</dbReference>
<feature type="domain" description="RanBP2-type" evidence="14">
    <location>
        <begin position="168"/>
        <end position="197"/>
    </location>
</feature>
<dbReference type="InterPro" id="IPR000504">
    <property type="entry name" value="RRM_dom"/>
</dbReference>
<dbReference type="InterPro" id="IPR041591">
    <property type="entry name" value="OCRE"/>
</dbReference>
<dbReference type="Pfam" id="PF00076">
    <property type="entry name" value="RRM_1"/>
    <property type="match status" value="1"/>
</dbReference>
<dbReference type="SMART" id="SM00547">
    <property type="entry name" value="ZnF_RBZ"/>
    <property type="match status" value="1"/>
</dbReference>
<dbReference type="PROSITE" id="PS50157">
    <property type="entry name" value="ZINC_FINGER_C2H2_2"/>
    <property type="match status" value="1"/>
</dbReference>
<evidence type="ECO:0000259" key="14">
    <source>
        <dbReference type="PROSITE" id="PS50199"/>
    </source>
</evidence>
<comment type="subcellular location">
    <subcellularLocation>
        <location evidence="1">Nucleus</location>
    </subcellularLocation>
</comment>
<evidence type="ECO:0000256" key="9">
    <source>
        <dbReference type="PROSITE-ProRule" id="PRU00322"/>
    </source>
</evidence>
<keyword evidence="3" id="KW-0677">Repeat</keyword>
<name>A0ABD2LX19_9BILA</name>
<evidence type="ECO:0000256" key="5">
    <source>
        <dbReference type="ARBA" id="ARBA00022833"/>
    </source>
</evidence>
<evidence type="ECO:0000259" key="12">
    <source>
        <dbReference type="PROSITE" id="PS50157"/>
    </source>
</evidence>
<dbReference type="SMART" id="SM00443">
    <property type="entry name" value="G_patch"/>
    <property type="match status" value="1"/>
</dbReference>
<dbReference type="SMART" id="SM00360">
    <property type="entry name" value="RRM"/>
    <property type="match status" value="2"/>
</dbReference>
<evidence type="ECO:0000256" key="8">
    <source>
        <dbReference type="PROSITE-ProRule" id="PRU00176"/>
    </source>
</evidence>
<feature type="region of interest" description="Disordered" evidence="10">
    <location>
        <begin position="571"/>
        <end position="596"/>
    </location>
</feature>
<keyword evidence="6 8" id="KW-0694">RNA-binding</keyword>
<evidence type="ECO:0000256" key="7">
    <source>
        <dbReference type="ARBA" id="ARBA00023242"/>
    </source>
</evidence>
<dbReference type="PANTHER" id="PTHR13948">
    <property type="entry name" value="RNA-BINDING PROTEIN"/>
    <property type="match status" value="1"/>
</dbReference>
<feature type="domain" description="G-patch" evidence="13">
    <location>
        <begin position="762"/>
        <end position="808"/>
    </location>
</feature>
<dbReference type="PANTHER" id="PTHR13948:SF3">
    <property type="entry name" value="FI21118P1"/>
    <property type="match status" value="1"/>
</dbReference>
<keyword evidence="4 9" id="KW-0863">Zinc-finger</keyword>
<evidence type="ECO:0000313" key="15">
    <source>
        <dbReference type="EMBL" id="KAL3119792.1"/>
    </source>
</evidence>
<feature type="compositionally biased region" description="Basic residues" evidence="10">
    <location>
        <begin position="38"/>
        <end position="65"/>
    </location>
</feature>
<feature type="compositionally biased region" description="Polar residues" evidence="10">
    <location>
        <begin position="701"/>
        <end position="715"/>
    </location>
</feature>
<feature type="compositionally biased region" description="Basic and acidic residues" evidence="10">
    <location>
        <begin position="500"/>
        <end position="510"/>
    </location>
</feature>
<evidence type="ECO:0000256" key="3">
    <source>
        <dbReference type="ARBA" id="ARBA00022737"/>
    </source>
</evidence>
<gene>
    <name evidence="15" type="ORF">niasHT_010083</name>
</gene>
<dbReference type="InterPro" id="IPR001876">
    <property type="entry name" value="Znf_RanBP2"/>
</dbReference>
<feature type="compositionally biased region" description="Basic and acidic residues" evidence="10">
    <location>
        <begin position="484"/>
        <end position="493"/>
    </location>
</feature>
<feature type="region of interest" description="Disordered" evidence="10">
    <location>
        <begin position="617"/>
        <end position="649"/>
    </location>
</feature>
<comment type="caution">
    <text evidence="15">The sequence shown here is derived from an EMBL/GenBank/DDBJ whole genome shotgun (WGS) entry which is preliminary data.</text>
</comment>
<feature type="region of interest" description="Disordered" evidence="10">
    <location>
        <begin position="699"/>
        <end position="743"/>
    </location>
</feature>
<protein>
    <recommendedName>
        <fullName evidence="17">RNA-binding protein 5</fullName>
    </recommendedName>
</protein>
<organism evidence="15 16">
    <name type="scientific">Heterodera trifolii</name>
    <dbReference type="NCBI Taxonomy" id="157864"/>
    <lineage>
        <taxon>Eukaryota</taxon>
        <taxon>Metazoa</taxon>
        <taxon>Ecdysozoa</taxon>
        <taxon>Nematoda</taxon>
        <taxon>Chromadorea</taxon>
        <taxon>Rhabditida</taxon>
        <taxon>Tylenchina</taxon>
        <taxon>Tylenchomorpha</taxon>
        <taxon>Tylenchoidea</taxon>
        <taxon>Heteroderidae</taxon>
        <taxon>Heteroderinae</taxon>
        <taxon>Heterodera</taxon>
    </lineage>
</organism>
<dbReference type="InterPro" id="IPR012677">
    <property type="entry name" value="Nucleotide-bd_a/b_plait_sf"/>
</dbReference>
<dbReference type="PROSITE" id="PS01358">
    <property type="entry name" value="ZF_RANBP2_1"/>
    <property type="match status" value="1"/>
</dbReference>
<dbReference type="Pfam" id="PF17780">
    <property type="entry name" value="OCRE"/>
    <property type="match status" value="1"/>
</dbReference>
<feature type="compositionally biased region" description="Basic and acidic residues" evidence="10">
    <location>
        <begin position="716"/>
        <end position="729"/>
    </location>
</feature>
<dbReference type="PROSITE" id="PS50174">
    <property type="entry name" value="G_PATCH"/>
    <property type="match status" value="1"/>
</dbReference>
<dbReference type="Pfam" id="PF01585">
    <property type="entry name" value="G-patch"/>
    <property type="match status" value="1"/>
</dbReference>
<dbReference type="GO" id="GO:0003723">
    <property type="term" value="F:RNA binding"/>
    <property type="evidence" value="ECO:0007669"/>
    <property type="project" value="UniProtKB-UniRule"/>
</dbReference>
<keyword evidence="5" id="KW-0862">Zinc</keyword>
<dbReference type="GO" id="GO:0008270">
    <property type="term" value="F:zinc ion binding"/>
    <property type="evidence" value="ECO:0007669"/>
    <property type="project" value="UniProtKB-KW"/>
</dbReference>
<dbReference type="InterPro" id="IPR000467">
    <property type="entry name" value="G_patch_dom"/>
</dbReference>
<dbReference type="InterPro" id="IPR036443">
    <property type="entry name" value="Znf_RanBP2_sf"/>
</dbReference>
<dbReference type="InterPro" id="IPR013087">
    <property type="entry name" value="Znf_C2H2_type"/>
</dbReference>
<dbReference type="PROSITE" id="PS50102">
    <property type="entry name" value="RRM"/>
    <property type="match status" value="2"/>
</dbReference>
<keyword evidence="16" id="KW-1185">Reference proteome</keyword>
<dbReference type="Gene3D" id="4.10.1060.10">
    <property type="entry name" value="Zinc finger, RanBP2-type"/>
    <property type="match status" value="1"/>
</dbReference>
<evidence type="ECO:0000259" key="11">
    <source>
        <dbReference type="PROSITE" id="PS50102"/>
    </source>
</evidence>
<sequence>MSRQQRNSSSSRASSRSRSSSSPHDRDWRFRSRSGERNKRRSRHSRQSPPPRKRERSRTPFSRRRSPNETKPSNKVILTSLPNYADKDALNILLAKQGFHPIDIRVVRRNTDSGSVRIFGFVEFSDVETAEDWIHHNQGFLKMDDGFQVRLEYSREELNRERPIYNPLTSDWTCSKCTINNFNRRTNCFKCGTSRKDSEALDARGYGMVGVSPCDTLLIRELPSSVTEESIRTSLSQFSGLTIQRIQLASSRLYAFVQMKSAEEASYLLQTFNKVVPYVDNCAVIITYSRQSLNQILIMENVNLLKTQSGISSANIQEDPTNSAAQLAQNAIRLAQMGKAVPGAVPPIAHMEGPARQSISTPFGYLPTYTTPDTNLFQYEPSSGYLWDVNTGFYYDQKTGYYYSSNTSNWMFWSSKFSTYITCEGGDLELKRKLQEEERQAQQISQSAVISAPPSSVDDFDKEQQLKLDAKALSNTEEAIELQKQAERAETEKKKRKKRPLEEEKPKTPQEIQKEMMKWARRQEKIKMSFKLNSNEVAAVSCESQDSLLTIARRNLCVNSADERNVNEKSEAAKRLWDDDDEVEAAPPPDAVLPGRMRGLTNRQARVRMARAELSGGLAAVDDQQQQPTPIGDGAGGQQQKQHTDTDLTSSFDQEKFADRNKFSCLLCRRQFANSETLDKHIQLSNLHKSKVVEKIRELRNTGSAKAAQSDTSTMHYRDRAKERREQHGYDPGISSGTTNESDASSSIELTALVKASVPLDATNIGNKMLKSMGWTEGQGLGRNAQGIRDPIRAEQHVQGAGLGASGSKMDTNLPWKVRNRQAAIQRFRDLEETTRQD</sequence>
<dbReference type="Gene3D" id="3.30.70.330">
    <property type="match status" value="2"/>
</dbReference>
<evidence type="ECO:0008006" key="17">
    <source>
        <dbReference type="Google" id="ProtNLM"/>
    </source>
</evidence>
<proteinExistence type="predicted"/>
<evidence type="ECO:0000313" key="16">
    <source>
        <dbReference type="Proteomes" id="UP001620626"/>
    </source>
</evidence>
<dbReference type="Proteomes" id="UP001620626">
    <property type="component" value="Unassembled WGS sequence"/>
</dbReference>
<evidence type="ECO:0000256" key="10">
    <source>
        <dbReference type="SAM" id="MobiDB-lite"/>
    </source>
</evidence>
<dbReference type="AlphaFoldDB" id="A0ABD2LX19"/>
<accession>A0ABD2LX19</accession>
<evidence type="ECO:0000256" key="1">
    <source>
        <dbReference type="ARBA" id="ARBA00004123"/>
    </source>
</evidence>
<feature type="compositionally biased region" description="Low complexity" evidence="10">
    <location>
        <begin position="1"/>
        <end position="22"/>
    </location>
</feature>
<dbReference type="CDD" id="cd16162">
    <property type="entry name" value="OCRE_RBM5_like"/>
    <property type="match status" value="1"/>
</dbReference>
<feature type="domain" description="RRM" evidence="11">
    <location>
        <begin position="215"/>
        <end position="291"/>
    </location>
</feature>
<feature type="region of interest" description="Disordered" evidence="10">
    <location>
        <begin position="483"/>
        <end position="510"/>
    </location>
</feature>
<evidence type="ECO:0000256" key="4">
    <source>
        <dbReference type="ARBA" id="ARBA00022771"/>
    </source>
</evidence>
<evidence type="ECO:0000256" key="2">
    <source>
        <dbReference type="ARBA" id="ARBA00022723"/>
    </source>
</evidence>
<dbReference type="PROSITE" id="PS50199">
    <property type="entry name" value="ZF_RANBP2_2"/>
    <property type="match status" value="1"/>
</dbReference>